<accession>A0A375I851</accession>
<sequence>MSVAFVTLPYAMPQKQPAMEESKKASGIWINGIETMNCASCPSSSKVAVNRAEARMRR</sequence>
<reference evidence="1 2" key="1">
    <citation type="submission" date="2018-01" db="EMBL/GenBank/DDBJ databases">
        <authorList>
            <person name="Gaut B.S."/>
            <person name="Morton B.R."/>
            <person name="Clegg M.T."/>
            <person name="Duvall M.R."/>
        </authorList>
    </citation>
    <scope>NUCLEOTIDE SEQUENCE [LARGE SCALE GENOMIC DNA]</scope>
    <source>
        <strain evidence="1">Cupriavidus taiwanensis LMG 19425</strain>
    </source>
</reference>
<dbReference type="EMBL" id="OOEF01000041">
    <property type="protein sequence ID" value="SPK70250.1"/>
    <property type="molecule type" value="Genomic_DNA"/>
</dbReference>
<organism evidence="1 2">
    <name type="scientific">Cupriavidus taiwanensis</name>
    <dbReference type="NCBI Taxonomy" id="164546"/>
    <lineage>
        <taxon>Bacteria</taxon>
        <taxon>Pseudomonadati</taxon>
        <taxon>Pseudomonadota</taxon>
        <taxon>Betaproteobacteria</taxon>
        <taxon>Burkholderiales</taxon>
        <taxon>Burkholderiaceae</taxon>
        <taxon>Cupriavidus</taxon>
    </lineage>
</organism>
<evidence type="ECO:0000313" key="1">
    <source>
        <dbReference type="EMBL" id="SPK70250.1"/>
    </source>
</evidence>
<dbReference type="Proteomes" id="UP000255505">
    <property type="component" value="Unassembled WGS sequence"/>
</dbReference>
<name>A0A375I851_9BURK</name>
<evidence type="ECO:0000313" key="2">
    <source>
        <dbReference type="Proteomes" id="UP000255505"/>
    </source>
</evidence>
<proteinExistence type="predicted"/>
<protein>
    <submittedName>
        <fullName evidence="1">Uncharacterized protein</fullName>
    </submittedName>
</protein>
<dbReference type="AlphaFoldDB" id="A0A375I851"/>
<gene>
    <name evidence="1" type="ORF">CT19425_U460009</name>
</gene>